<feature type="region of interest" description="Disordered" evidence="9">
    <location>
        <begin position="1"/>
        <end position="21"/>
    </location>
</feature>
<accession>A0ABU0IUJ4</accession>
<feature type="transmembrane region" description="Helical" evidence="10">
    <location>
        <begin position="160"/>
        <end position="179"/>
    </location>
</feature>
<feature type="transmembrane region" description="Helical" evidence="10">
    <location>
        <begin position="191"/>
        <end position="213"/>
    </location>
</feature>
<keyword evidence="10" id="KW-0812">Transmembrane</keyword>
<dbReference type="InterPro" id="IPR003594">
    <property type="entry name" value="HATPase_dom"/>
</dbReference>
<dbReference type="PANTHER" id="PTHR44936:SF10">
    <property type="entry name" value="SENSOR PROTEIN RSTB"/>
    <property type="match status" value="1"/>
</dbReference>
<comment type="subcellular location">
    <subcellularLocation>
        <location evidence="2">Cell membrane</location>
        <topology evidence="2">Multi-pass membrane protein</topology>
    </subcellularLocation>
</comment>
<dbReference type="InterPro" id="IPR003661">
    <property type="entry name" value="HisK_dim/P_dom"/>
</dbReference>
<keyword evidence="13" id="KW-1185">Reference proteome</keyword>
<dbReference type="RefSeq" id="WP_307351211.1">
    <property type="nucleotide sequence ID" value="NZ_JAUSVS010000007.1"/>
</dbReference>
<dbReference type="Pfam" id="PF02518">
    <property type="entry name" value="HATPase_c"/>
    <property type="match status" value="1"/>
</dbReference>
<proteinExistence type="predicted"/>
<name>A0ABU0IUJ4_9CAUL</name>
<dbReference type="NCBIfam" id="NF033792">
    <property type="entry name" value="ActS_PrrB_HisK"/>
    <property type="match status" value="1"/>
</dbReference>
<comment type="caution">
    <text evidence="12">The sequence shown here is derived from an EMBL/GenBank/DDBJ whole genome shotgun (WGS) entry which is preliminary data.</text>
</comment>
<evidence type="ECO:0000313" key="13">
    <source>
        <dbReference type="Proteomes" id="UP001228905"/>
    </source>
</evidence>
<feature type="transmembrane region" description="Helical" evidence="10">
    <location>
        <begin position="113"/>
        <end position="132"/>
    </location>
</feature>
<dbReference type="CDD" id="cd00082">
    <property type="entry name" value="HisKA"/>
    <property type="match status" value="1"/>
</dbReference>
<evidence type="ECO:0000256" key="6">
    <source>
        <dbReference type="ARBA" id="ARBA00022741"/>
    </source>
</evidence>
<dbReference type="Proteomes" id="UP001228905">
    <property type="component" value="Unassembled WGS sequence"/>
</dbReference>
<dbReference type="EC" id="2.7.13.3" evidence="3"/>
<keyword evidence="10" id="KW-0472">Membrane</keyword>
<evidence type="ECO:0000256" key="1">
    <source>
        <dbReference type="ARBA" id="ARBA00000085"/>
    </source>
</evidence>
<keyword evidence="10" id="KW-1133">Transmembrane helix</keyword>
<dbReference type="Gene3D" id="1.10.287.130">
    <property type="match status" value="1"/>
</dbReference>
<protein>
    <recommendedName>
        <fullName evidence="3">histidine kinase</fullName>
        <ecNumber evidence="3">2.7.13.3</ecNumber>
    </recommendedName>
</protein>
<evidence type="ECO:0000259" key="11">
    <source>
        <dbReference type="PROSITE" id="PS50109"/>
    </source>
</evidence>
<dbReference type="SMART" id="SM00387">
    <property type="entry name" value="HATPase_c"/>
    <property type="match status" value="1"/>
</dbReference>
<dbReference type="InterPro" id="IPR036097">
    <property type="entry name" value="HisK_dim/P_sf"/>
</dbReference>
<dbReference type="SUPFAM" id="SSF47384">
    <property type="entry name" value="Homodimeric domain of signal transducing histidine kinase"/>
    <property type="match status" value="1"/>
</dbReference>
<keyword evidence="7 12" id="KW-0418">Kinase</keyword>
<dbReference type="InterPro" id="IPR036890">
    <property type="entry name" value="HATPase_C_sf"/>
</dbReference>
<dbReference type="InterPro" id="IPR050980">
    <property type="entry name" value="2C_sensor_his_kinase"/>
</dbReference>
<dbReference type="SMART" id="SM00388">
    <property type="entry name" value="HisKA"/>
    <property type="match status" value="1"/>
</dbReference>
<organism evidence="12 13">
    <name type="scientific">Caulobacter ginsengisoli</name>
    <dbReference type="NCBI Taxonomy" id="400775"/>
    <lineage>
        <taxon>Bacteria</taxon>
        <taxon>Pseudomonadati</taxon>
        <taxon>Pseudomonadota</taxon>
        <taxon>Alphaproteobacteria</taxon>
        <taxon>Caulobacterales</taxon>
        <taxon>Caulobacteraceae</taxon>
        <taxon>Caulobacter</taxon>
    </lineage>
</organism>
<feature type="transmembrane region" description="Helical" evidence="10">
    <location>
        <begin position="54"/>
        <end position="74"/>
    </location>
</feature>
<evidence type="ECO:0000313" key="12">
    <source>
        <dbReference type="EMBL" id="MDQ0465686.1"/>
    </source>
</evidence>
<dbReference type="Pfam" id="PF00512">
    <property type="entry name" value="HisKA"/>
    <property type="match status" value="1"/>
</dbReference>
<keyword evidence="4" id="KW-1003">Cell membrane</keyword>
<dbReference type="PANTHER" id="PTHR44936">
    <property type="entry name" value="SENSOR PROTEIN CREC"/>
    <property type="match status" value="1"/>
</dbReference>
<dbReference type="InterPro" id="IPR047770">
    <property type="entry name" value="RegB"/>
</dbReference>
<keyword evidence="8" id="KW-0067">ATP-binding</keyword>
<evidence type="ECO:0000256" key="7">
    <source>
        <dbReference type="ARBA" id="ARBA00022777"/>
    </source>
</evidence>
<dbReference type="InterPro" id="IPR005467">
    <property type="entry name" value="His_kinase_dom"/>
</dbReference>
<keyword evidence="6" id="KW-0547">Nucleotide-binding</keyword>
<reference evidence="12 13" key="1">
    <citation type="submission" date="2023-07" db="EMBL/GenBank/DDBJ databases">
        <title>Genomic Encyclopedia of Type Strains, Phase IV (KMG-IV): sequencing the most valuable type-strain genomes for metagenomic binning, comparative biology and taxonomic classification.</title>
        <authorList>
            <person name="Goeker M."/>
        </authorList>
    </citation>
    <scope>NUCLEOTIDE SEQUENCE [LARGE SCALE GENOMIC DNA]</scope>
    <source>
        <strain evidence="12 13">DSM 18695</strain>
    </source>
</reference>
<dbReference type="GO" id="GO:0004673">
    <property type="term" value="F:protein histidine kinase activity"/>
    <property type="evidence" value="ECO:0007669"/>
    <property type="project" value="UniProtKB-EC"/>
</dbReference>
<evidence type="ECO:0000256" key="2">
    <source>
        <dbReference type="ARBA" id="ARBA00004651"/>
    </source>
</evidence>
<dbReference type="Gene3D" id="3.30.565.10">
    <property type="entry name" value="Histidine kinase-like ATPase, C-terminal domain"/>
    <property type="match status" value="1"/>
</dbReference>
<sequence length="478" mass="50844">MAPVSPPEAHPKASEPTTSGLSGLDRLRQALLQDAADFWAGGARRGRLRTRTLIRLRWLAVIGQTATVLFVGLVLKFPLPWIPCFILIGVAAALNIVISMASPGQRLAGDREAAGQIAFDILQLTGMLYLTGGTLNPFSLLLIAPVTLAAASLPLRHTLALGLLAVAANIMLSVSAWPLPSANAVPFDPPIINRIGAVIARILGVIFTAAYAWQASAEAARMQLALDTTHVVLAREQRLSALGALAAAAAHELGTPLATIAIVAKEMARSAPPGGQVREDAELLISQAERCREILRRLTADPMASDAVHERMSLLQMVQEAIAPHAKSPEVRVEAMVSGPLDVEAPDIWRMPEVLHAVTSFVENAVDFARSEVLVTARFDNHSLSIEVRDDGPGFAPEVLAKLGEPYVTSRPGAEGSRSGHVGMGLGFFIAKTLLERTGAVVDFRNGRRGGAQITAKWPRGVIEAPVIVDPFTGLDEQ</sequence>
<dbReference type="EMBL" id="JAUSVS010000007">
    <property type="protein sequence ID" value="MDQ0465686.1"/>
    <property type="molecule type" value="Genomic_DNA"/>
</dbReference>
<comment type="catalytic activity">
    <reaction evidence="1">
        <text>ATP + protein L-histidine = ADP + protein N-phospho-L-histidine.</text>
        <dbReference type="EC" id="2.7.13.3"/>
    </reaction>
</comment>
<gene>
    <name evidence="12" type="ORF">QO010_003475</name>
</gene>
<dbReference type="SUPFAM" id="SSF55874">
    <property type="entry name" value="ATPase domain of HSP90 chaperone/DNA topoisomerase II/histidine kinase"/>
    <property type="match status" value="1"/>
</dbReference>
<feature type="domain" description="Histidine kinase" evidence="11">
    <location>
        <begin position="248"/>
        <end position="462"/>
    </location>
</feature>
<evidence type="ECO:0000256" key="8">
    <source>
        <dbReference type="ARBA" id="ARBA00022840"/>
    </source>
</evidence>
<evidence type="ECO:0000256" key="4">
    <source>
        <dbReference type="ARBA" id="ARBA00022475"/>
    </source>
</evidence>
<evidence type="ECO:0000256" key="3">
    <source>
        <dbReference type="ARBA" id="ARBA00012438"/>
    </source>
</evidence>
<evidence type="ECO:0000256" key="9">
    <source>
        <dbReference type="SAM" id="MobiDB-lite"/>
    </source>
</evidence>
<dbReference type="PROSITE" id="PS50109">
    <property type="entry name" value="HIS_KIN"/>
    <property type="match status" value="1"/>
</dbReference>
<evidence type="ECO:0000256" key="10">
    <source>
        <dbReference type="SAM" id="Phobius"/>
    </source>
</evidence>
<keyword evidence="5 12" id="KW-0808">Transferase</keyword>
<feature type="transmembrane region" description="Helical" evidence="10">
    <location>
        <begin position="80"/>
        <end position="101"/>
    </location>
</feature>
<evidence type="ECO:0000256" key="5">
    <source>
        <dbReference type="ARBA" id="ARBA00022679"/>
    </source>
</evidence>